<accession>G9MWI3</accession>
<comment type="subcellular location">
    <subcellularLocation>
        <location evidence="1">Cell membrane</location>
        <topology evidence="1">Lipid-anchor</topology>
        <topology evidence="1">GPI-anchor</topology>
    </subcellularLocation>
</comment>
<evidence type="ECO:0000256" key="3">
    <source>
        <dbReference type="ARBA" id="ARBA00022622"/>
    </source>
</evidence>
<dbReference type="RefSeq" id="XP_013955407.1">
    <property type="nucleotide sequence ID" value="XM_014099932.1"/>
</dbReference>
<dbReference type="OMA" id="QIFPIVQ"/>
<keyword evidence="6" id="KW-0325">Glycoprotein</keyword>
<keyword evidence="3" id="KW-0336">GPI-anchor</keyword>
<evidence type="ECO:0000256" key="7">
    <source>
        <dbReference type="ARBA" id="ARBA00023288"/>
    </source>
</evidence>
<evidence type="ECO:0000256" key="5">
    <source>
        <dbReference type="ARBA" id="ARBA00023136"/>
    </source>
</evidence>
<protein>
    <recommendedName>
        <fullName evidence="10">Copper acquisition factor BIM1-like domain-containing protein</fullName>
    </recommendedName>
</protein>
<proteinExistence type="predicted"/>
<dbReference type="VEuPathDB" id="FungiDB:TRIVIDRAFT_51880"/>
<dbReference type="eggNOG" id="ENOG502S92W">
    <property type="taxonomic scope" value="Eukaryota"/>
</dbReference>
<evidence type="ECO:0000256" key="2">
    <source>
        <dbReference type="ARBA" id="ARBA00022475"/>
    </source>
</evidence>
<dbReference type="InterPro" id="IPR046936">
    <property type="entry name" value="BIM1-like"/>
</dbReference>
<dbReference type="GO" id="GO:0005886">
    <property type="term" value="C:plasma membrane"/>
    <property type="evidence" value="ECO:0007669"/>
    <property type="project" value="UniProtKB-SubCell"/>
</dbReference>
<sequence length="244" mass="24603">MRSSTIIPAVLSLASLSSAHFLMNYPKSIGFDDDKEGTAPCGGFTPDLSSGSKQLVDFHVGGDSLAVKSTHPQSTWLFRATLDANAESGWQQIFPIVQQSGLGDFCEPQIVLPASWAGKKGVISVVADAPDGLLYQCVAANFVSGSTTPPSACKNATITASFVSDSKLSPLVSGSTSGSSSNSTSTGSPSTSTTPSSTQSSAAAATTTKNAAAALGVPWSVSGVNLGSALTALSMFLAGGALMI</sequence>
<feature type="signal peptide" evidence="9">
    <location>
        <begin position="1"/>
        <end position="19"/>
    </location>
</feature>
<dbReference type="Pfam" id="PF20238">
    <property type="entry name" value="BIM1-like_dom"/>
    <property type="match status" value="1"/>
</dbReference>
<keyword evidence="7" id="KW-0449">Lipoprotein</keyword>
<keyword evidence="2" id="KW-1003">Cell membrane</keyword>
<gene>
    <name evidence="11" type="ORF">TRIVIDRAFT_51880</name>
</gene>
<dbReference type="CDD" id="cd21176">
    <property type="entry name" value="LPMO_auxiliary-like"/>
    <property type="match status" value="1"/>
</dbReference>
<dbReference type="OrthoDB" id="2146436at2759"/>
<evidence type="ECO:0000256" key="4">
    <source>
        <dbReference type="ARBA" id="ARBA00022729"/>
    </source>
</evidence>
<dbReference type="EMBL" id="ABDF02000074">
    <property type="protein sequence ID" value="EHK21214.1"/>
    <property type="molecule type" value="Genomic_DNA"/>
</dbReference>
<dbReference type="PANTHER" id="PTHR34992:SF1">
    <property type="entry name" value="COPPER ACQUISITION FACTOR BIM1-LIKE DOMAIN-CONTAINING PROTEIN"/>
    <property type="match status" value="1"/>
</dbReference>
<keyword evidence="12" id="KW-1185">Reference proteome</keyword>
<dbReference type="Proteomes" id="UP000007115">
    <property type="component" value="Unassembled WGS sequence"/>
</dbReference>
<evidence type="ECO:0000256" key="8">
    <source>
        <dbReference type="SAM" id="MobiDB-lite"/>
    </source>
</evidence>
<keyword evidence="5" id="KW-0472">Membrane</keyword>
<keyword evidence="4 9" id="KW-0732">Signal</keyword>
<feature type="domain" description="Copper acquisition factor BIM1-like" evidence="10">
    <location>
        <begin position="18"/>
        <end position="157"/>
    </location>
</feature>
<dbReference type="GO" id="GO:0098552">
    <property type="term" value="C:side of membrane"/>
    <property type="evidence" value="ECO:0007669"/>
    <property type="project" value="UniProtKB-KW"/>
</dbReference>
<feature type="chain" id="PRO_5003523864" description="Copper acquisition factor BIM1-like domain-containing protein" evidence="9">
    <location>
        <begin position="20"/>
        <end position="244"/>
    </location>
</feature>
<evidence type="ECO:0000256" key="1">
    <source>
        <dbReference type="ARBA" id="ARBA00004609"/>
    </source>
</evidence>
<feature type="region of interest" description="Disordered" evidence="8">
    <location>
        <begin position="173"/>
        <end position="203"/>
    </location>
</feature>
<dbReference type="HOGENOM" id="CLU_070647_0_1_1"/>
<dbReference type="GeneID" id="25795148"/>
<dbReference type="InterPro" id="IPR046530">
    <property type="entry name" value="BIM1-like_dom"/>
</dbReference>
<dbReference type="AlphaFoldDB" id="G9MWI3"/>
<dbReference type="InParanoid" id="G9MWI3"/>
<name>G9MWI3_HYPVG</name>
<evidence type="ECO:0000313" key="11">
    <source>
        <dbReference type="EMBL" id="EHK21214.1"/>
    </source>
</evidence>
<comment type="caution">
    <text evidence="11">The sequence shown here is derived from an EMBL/GenBank/DDBJ whole genome shotgun (WGS) entry which is preliminary data.</text>
</comment>
<dbReference type="PANTHER" id="PTHR34992">
    <property type="entry name" value="HYPHAL ANASTAMOSIS-7 PROTEIN"/>
    <property type="match status" value="1"/>
</dbReference>
<evidence type="ECO:0000313" key="12">
    <source>
        <dbReference type="Proteomes" id="UP000007115"/>
    </source>
</evidence>
<reference evidence="11 12" key="1">
    <citation type="journal article" date="2011" name="Genome Biol.">
        <title>Comparative genome sequence analysis underscores mycoparasitism as the ancestral life style of Trichoderma.</title>
        <authorList>
            <person name="Kubicek C.P."/>
            <person name="Herrera-Estrella A."/>
            <person name="Seidl-Seiboth V."/>
            <person name="Martinez D.A."/>
            <person name="Druzhinina I.S."/>
            <person name="Thon M."/>
            <person name="Zeilinger S."/>
            <person name="Casas-Flores S."/>
            <person name="Horwitz B.A."/>
            <person name="Mukherjee P.K."/>
            <person name="Mukherjee M."/>
            <person name="Kredics L."/>
            <person name="Alcaraz L.D."/>
            <person name="Aerts A."/>
            <person name="Antal Z."/>
            <person name="Atanasova L."/>
            <person name="Cervantes-Badillo M.G."/>
            <person name="Challacombe J."/>
            <person name="Chertkov O."/>
            <person name="McCluskey K."/>
            <person name="Coulpier F."/>
            <person name="Deshpande N."/>
            <person name="von Doehren H."/>
            <person name="Ebbole D.J."/>
            <person name="Esquivel-Naranjo E.U."/>
            <person name="Fekete E."/>
            <person name="Flipphi M."/>
            <person name="Glaser F."/>
            <person name="Gomez-Rodriguez E.Y."/>
            <person name="Gruber S."/>
            <person name="Han C."/>
            <person name="Henrissat B."/>
            <person name="Hermosa R."/>
            <person name="Hernandez-Onate M."/>
            <person name="Karaffa L."/>
            <person name="Kosti I."/>
            <person name="Le Crom S."/>
            <person name="Lindquist E."/>
            <person name="Lucas S."/>
            <person name="Luebeck M."/>
            <person name="Luebeck P.S."/>
            <person name="Margeot A."/>
            <person name="Metz B."/>
            <person name="Misra M."/>
            <person name="Nevalainen H."/>
            <person name="Omann M."/>
            <person name="Packer N."/>
            <person name="Perrone G."/>
            <person name="Uresti-Rivera E.E."/>
            <person name="Salamov A."/>
            <person name="Schmoll M."/>
            <person name="Seiboth B."/>
            <person name="Shapiro H."/>
            <person name="Sukno S."/>
            <person name="Tamayo-Ramos J.A."/>
            <person name="Tisch D."/>
            <person name="Wiest A."/>
            <person name="Wilkinson H.H."/>
            <person name="Zhang M."/>
            <person name="Coutinho P.M."/>
            <person name="Kenerley C.M."/>
            <person name="Monte E."/>
            <person name="Baker S.E."/>
            <person name="Grigoriev I.V."/>
        </authorList>
    </citation>
    <scope>NUCLEOTIDE SEQUENCE [LARGE SCALE GENOMIC DNA]</scope>
    <source>
        <strain evidence="12">Gv29-8 / FGSC 10586</strain>
    </source>
</reference>
<organism evidence="11 12">
    <name type="scientific">Hypocrea virens (strain Gv29-8 / FGSC 10586)</name>
    <name type="common">Gliocladium virens</name>
    <name type="synonym">Trichoderma virens</name>
    <dbReference type="NCBI Taxonomy" id="413071"/>
    <lineage>
        <taxon>Eukaryota</taxon>
        <taxon>Fungi</taxon>
        <taxon>Dikarya</taxon>
        <taxon>Ascomycota</taxon>
        <taxon>Pezizomycotina</taxon>
        <taxon>Sordariomycetes</taxon>
        <taxon>Hypocreomycetidae</taxon>
        <taxon>Hypocreales</taxon>
        <taxon>Hypocreaceae</taxon>
        <taxon>Trichoderma</taxon>
    </lineage>
</organism>
<evidence type="ECO:0000256" key="6">
    <source>
        <dbReference type="ARBA" id="ARBA00023180"/>
    </source>
</evidence>
<evidence type="ECO:0000256" key="9">
    <source>
        <dbReference type="SAM" id="SignalP"/>
    </source>
</evidence>
<evidence type="ECO:0000259" key="10">
    <source>
        <dbReference type="Pfam" id="PF20238"/>
    </source>
</evidence>